<protein>
    <submittedName>
        <fullName evidence="1">Uncharacterized protein</fullName>
    </submittedName>
</protein>
<dbReference type="Proteomes" id="UP000297299">
    <property type="component" value="Unassembled WGS sequence"/>
</dbReference>
<sequence>MSFHWDFSAEHKILEEYAKQLEHFLPVLKVKRISQYAEHPSLSDTIVSIRKNMTGRNCRCACGEAKEKEALKTHIANVDNKDIKNVFRDQNLLGKKMKENE</sequence>
<reference evidence="1 2" key="1">
    <citation type="submission" date="2017-11" db="EMBL/GenBank/DDBJ databases">
        <title>Comparative genomics of Botrytis spp.</title>
        <authorList>
            <person name="Valero-Jimenez C.A."/>
            <person name="Tapia P."/>
            <person name="Veloso J."/>
            <person name="Silva-Moreno E."/>
            <person name="Staats M."/>
            <person name="Valdes J.H."/>
            <person name="Van Kan J.A.L."/>
        </authorList>
    </citation>
    <scope>NUCLEOTIDE SEQUENCE [LARGE SCALE GENOMIC DNA]</scope>
    <source>
        <strain evidence="1 2">MUCL2830</strain>
    </source>
</reference>
<evidence type="ECO:0000313" key="1">
    <source>
        <dbReference type="EMBL" id="TEY65440.1"/>
    </source>
</evidence>
<keyword evidence="2" id="KW-1185">Reference proteome</keyword>
<comment type="caution">
    <text evidence="1">The sequence shown here is derived from an EMBL/GenBank/DDBJ whole genome shotgun (WGS) entry which is preliminary data.</text>
</comment>
<dbReference type="AlphaFoldDB" id="A0A4Y8D5F9"/>
<dbReference type="EMBL" id="PHWZ01000140">
    <property type="protein sequence ID" value="TEY65440.1"/>
    <property type="molecule type" value="Genomic_DNA"/>
</dbReference>
<proteinExistence type="predicted"/>
<gene>
    <name evidence="1" type="ORF">BOTCAL_0140g00050</name>
</gene>
<organism evidence="1 2">
    <name type="scientific">Botryotinia calthae</name>
    <dbReference type="NCBI Taxonomy" id="38488"/>
    <lineage>
        <taxon>Eukaryota</taxon>
        <taxon>Fungi</taxon>
        <taxon>Dikarya</taxon>
        <taxon>Ascomycota</taxon>
        <taxon>Pezizomycotina</taxon>
        <taxon>Leotiomycetes</taxon>
        <taxon>Helotiales</taxon>
        <taxon>Sclerotiniaceae</taxon>
        <taxon>Botryotinia</taxon>
    </lineage>
</organism>
<accession>A0A4Y8D5F9</accession>
<evidence type="ECO:0000313" key="2">
    <source>
        <dbReference type="Proteomes" id="UP000297299"/>
    </source>
</evidence>
<name>A0A4Y8D5F9_9HELO</name>